<evidence type="ECO:0000313" key="3">
    <source>
        <dbReference type="Proteomes" id="UP000235392"/>
    </source>
</evidence>
<gene>
    <name evidence="2" type="ORF">PCASD_26082</name>
</gene>
<protein>
    <submittedName>
        <fullName evidence="2">Uncharacterized protein</fullName>
    </submittedName>
</protein>
<accession>A0A2N5TKP4</accession>
<reference evidence="2 3" key="1">
    <citation type="submission" date="2017-11" db="EMBL/GenBank/DDBJ databases">
        <title>De novo assembly and phasing of dikaryotic genomes from two isolates of Puccinia coronata f. sp. avenae, the causal agent of oat crown rust.</title>
        <authorList>
            <person name="Miller M.E."/>
            <person name="Zhang Y."/>
            <person name="Omidvar V."/>
            <person name="Sperschneider J."/>
            <person name="Schwessinger B."/>
            <person name="Raley C."/>
            <person name="Palmer J.M."/>
            <person name="Garnica D."/>
            <person name="Upadhyaya N."/>
            <person name="Rathjen J."/>
            <person name="Taylor J.M."/>
            <person name="Park R.F."/>
            <person name="Dodds P.N."/>
            <person name="Hirsch C.D."/>
            <person name="Kianian S.F."/>
            <person name="Figueroa M."/>
        </authorList>
    </citation>
    <scope>NUCLEOTIDE SEQUENCE [LARGE SCALE GENOMIC DNA]</scope>
    <source>
        <strain evidence="2">12SD80</strain>
    </source>
</reference>
<dbReference type="Proteomes" id="UP000235392">
    <property type="component" value="Unassembled WGS sequence"/>
</dbReference>
<comment type="caution">
    <text evidence="2">The sequence shown here is derived from an EMBL/GenBank/DDBJ whole genome shotgun (WGS) entry which is preliminary data.</text>
</comment>
<dbReference type="EMBL" id="PGCI01000494">
    <property type="protein sequence ID" value="PLW25968.1"/>
    <property type="molecule type" value="Genomic_DNA"/>
</dbReference>
<name>A0A2N5TKP4_9BASI</name>
<organism evidence="2 3">
    <name type="scientific">Puccinia coronata f. sp. avenae</name>
    <dbReference type="NCBI Taxonomy" id="200324"/>
    <lineage>
        <taxon>Eukaryota</taxon>
        <taxon>Fungi</taxon>
        <taxon>Dikarya</taxon>
        <taxon>Basidiomycota</taxon>
        <taxon>Pucciniomycotina</taxon>
        <taxon>Pucciniomycetes</taxon>
        <taxon>Pucciniales</taxon>
        <taxon>Pucciniaceae</taxon>
        <taxon>Puccinia</taxon>
    </lineage>
</organism>
<proteinExistence type="predicted"/>
<feature type="region of interest" description="Disordered" evidence="1">
    <location>
        <begin position="65"/>
        <end position="95"/>
    </location>
</feature>
<evidence type="ECO:0000313" key="2">
    <source>
        <dbReference type="EMBL" id="PLW25968.1"/>
    </source>
</evidence>
<sequence>MAAWWLDGRAIVQRITRPLSHSATPLRSRDPSRLSLPFARADLLPSTITSSHSSVHSPIATKTPLLTHHTHPKPEAAMPPPPNITDVQNDNGNGKEIGGSNHYCIICQALPPRSPPGAATPIFNSYPSGFLLLPS</sequence>
<dbReference type="AlphaFoldDB" id="A0A2N5TKP4"/>
<evidence type="ECO:0000256" key="1">
    <source>
        <dbReference type="SAM" id="MobiDB-lite"/>
    </source>
</evidence>